<name>A0ABT0DSU4_9SPHN</name>
<dbReference type="PROSITE" id="PS52016">
    <property type="entry name" value="TONB_DEPENDENT_REC_3"/>
    <property type="match status" value="1"/>
</dbReference>
<proteinExistence type="inferred from homology"/>
<keyword evidence="7" id="KW-0406">Ion transport</keyword>
<dbReference type="InterPro" id="IPR000531">
    <property type="entry name" value="Beta-barrel_TonB"/>
</dbReference>
<evidence type="ECO:0000256" key="6">
    <source>
        <dbReference type="ARBA" id="ARBA00023004"/>
    </source>
</evidence>
<evidence type="ECO:0000259" key="13">
    <source>
        <dbReference type="Pfam" id="PF00593"/>
    </source>
</evidence>
<dbReference type="SUPFAM" id="SSF56935">
    <property type="entry name" value="Porins"/>
    <property type="match status" value="1"/>
</dbReference>
<dbReference type="EMBL" id="JALKHS010000003">
    <property type="protein sequence ID" value="MCK0530119.1"/>
    <property type="molecule type" value="Genomic_DNA"/>
</dbReference>
<comment type="subcellular location">
    <subcellularLocation>
        <location evidence="1 11">Cell outer membrane</location>
        <topology evidence="1 11">Multi-pass membrane protein</topology>
    </subcellularLocation>
</comment>
<keyword evidence="10 11" id="KW-0998">Cell outer membrane</keyword>
<dbReference type="InterPro" id="IPR012910">
    <property type="entry name" value="Plug_dom"/>
</dbReference>
<keyword evidence="3 11" id="KW-1134">Transmembrane beta strand</keyword>
<keyword evidence="16" id="KW-1185">Reference proteome</keyword>
<dbReference type="Proteomes" id="UP001203512">
    <property type="component" value="Unassembled WGS sequence"/>
</dbReference>
<evidence type="ECO:0000313" key="15">
    <source>
        <dbReference type="EMBL" id="MCK0530119.1"/>
    </source>
</evidence>
<evidence type="ECO:0000256" key="2">
    <source>
        <dbReference type="ARBA" id="ARBA00022448"/>
    </source>
</evidence>
<evidence type="ECO:0000256" key="7">
    <source>
        <dbReference type="ARBA" id="ARBA00023065"/>
    </source>
</evidence>
<evidence type="ECO:0000259" key="14">
    <source>
        <dbReference type="Pfam" id="PF07715"/>
    </source>
</evidence>
<evidence type="ECO:0000256" key="5">
    <source>
        <dbReference type="ARBA" id="ARBA00022692"/>
    </source>
</evidence>
<feature type="domain" description="TonB-dependent receptor-like beta-barrel" evidence="13">
    <location>
        <begin position="272"/>
        <end position="749"/>
    </location>
</feature>
<accession>A0ABT0DSU4</accession>
<comment type="similarity">
    <text evidence="11 12">Belongs to the TonB-dependent receptor family.</text>
</comment>
<evidence type="ECO:0000256" key="11">
    <source>
        <dbReference type="PROSITE-ProRule" id="PRU01360"/>
    </source>
</evidence>
<evidence type="ECO:0000256" key="4">
    <source>
        <dbReference type="ARBA" id="ARBA00022496"/>
    </source>
</evidence>
<keyword evidence="15" id="KW-0675">Receptor</keyword>
<keyword evidence="4" id="KW-0410">Iron transport</keyword>
<evidence type="ECO:0000313" key="16">
    <source>
        <dbReference type="Proteomes" id="UP001203512"/>
    </source>
</evidence>
<evidence type="ECO:0000256" key="8">
    <source>
        <dbReference type="ARBA" id="ARBA00023077"/>
    </source>
</evidence>
<dbReference type="Pfam" id="PF07715">
    <property type="entry name" value="Plug"/>
    <property type="match status" value="1"/>
</dbReference>
<reference evidence="15 16" key="1">
    <citation type="submission" date="2022-04" db="EMBL/GenBank/DDBJ databases">
        <authorList>
            <person name="Huq M.A."/>
        </authorList>
    </citation>
    <scope>NUCLEOTIDE SEQUENCE [LARGE SCALE GENOMIC DNA]</scope>
    <source>
        <strain evidence="15 16">MAH-33</strain>
    </source>
</reference>
<keyword evidence="2 11" id="KW-0813">Transport</keyword>
<sequence length="786" mass="85145">MTAQRRDERAQDVPIAITAFSPERLQQQGVTEAQNLQATVPSLVVGNNGNPSREAQSFTIRGQGATFQASPGVVVYLNEVPLPASISTPQQGGAGNFVDLENVQVLNGPQGTLFGRNTTGGAVLLVPHKPTNRFEGYAQAKFGNYDNKQLEGAINVPIVDDKVLLRVAGAYHDRDGYTYDVVWDKDRDNTHWYSGRIGLTLKPFEGFENYTMAYGANSRNNGTGTVNTGFNIAALSDPTLGFCQEGPTIPGVIASCDVYRAAVADSEARGPRQTAHGTDSYQKTKTWGITNTSSLALNDELTLRNIVSYQRFTSSYSIDSDGSVFQQEDNDPRRYPAPGQAVLPGDGTPLTYLNATLADLPRDDLKVFTEELQLQGNLLDNLLTFTTGAFLYDQRPVANQGAGSVGFCPAAFTGFCPGYDIRYSITNRSKALYAQATLDLGLLTPALANLKLTGGYRHTWDKVSGTANLYQAGPGFVACYTDPTIPATTPSDCQFSANLKTNAPTWNIGLDYRVSPALLLYGKVSRGYKAGGINANAVFANTRTFPPEYVTSYEGGFKSDVRIAGMPLRLNATYYYLTYKDIQRAAGDFNLGTQAAGAQVLKADARIQGVEAEASLRPFPGVEIGGTFSYTDAKYKRYEYQPSVLVQDCSGNFVTAPGTANLTCLPFQYVSPYIYSIHASAEQSLGGDLGTISFFAIYSHTSSQHTSGTIVPPNEPGEKLEAFGTLNLSIDWKRIGGSNLDLGLYGTNITNKLYRVSNSNVFNSVLYSATLYGEPRMYGVRARYSF</sequence>
<evidence type="ECO:0000256" key="12">
    <source>
        <dbReference type="RuleBase" id="RU003357"/>
    </source>
</evidence>
<dbReference type="InterPro" id="IPR036942">
    <property type="entry name" value="Beta-barrel_TonB_sf"/>
</dbReference>
<organism evidence="15 16">
    <name type="scientific">Sphingobium agri</name>
    <dbReference type="NCBI Taxonomy" id="2933566"/>
    <lineage>
        <taxon>Bacteria</taxon>
        <taxon>Pseudomonadati</taxon>
        <taxon>Pseudomonadota</taxon>
        <taxon>Alphaproteobacteria</taxon>
        <taxon>Sphingomonadales</taxon>
        <taxon>Sphingomonadaceae</taxon>
        <taxon>Sphingobium</taxon>
    </lineage>
</organism>
<feature type="domain" description="TonB-dependent receptor plug" evidence="14">
    <location>
        <begin position="10"/>
        <end position="122"/>
    </location>
</feature>
<gene>
    <name evidence="15" type="ORF">MU848_00810</name>
</gene>
<keyword evidence="8 12" id="KW-0798">TonB box</keyword>
<dbReference type="Pfam" id="PF00593">
    <property type="entry name" value="TonB_dep_Rec_b-barrel"/>
    <property type="match status" value="1"/>
</dbReference>
<keyword evidence="9 11" id="KW-0472">Membrane</keyword>
<dbReference type="Gene3D" id="2.40.170.20">
    <property type="entry name" value="TonB-dependent receptor, beta-barrel domain"/>
    <property type="match status" value="1"/>
</dbReference>
<dbReference type="InterPro" id="IPR039426">
    <property type="entry name" value="TonB-dep_rcpt-like"/>
</dbReference>
<evidence type="ECO:0000256" key="3">
    <source>
        <dbReference type="ARBA" id="ARBA00022452"/>
    </source>
</evidence>
<evidence type="ECO:0000256" key="9">
    <source>
        <dbReference type="ARBA" id="ARBA00023136"/>
    </source>
</evidence>
<evidence type="ECO:0000256" key="1">
    <source>
        <dbReference type="ARBA" id="ARBA00004571"/>
    </source>
</evidence>
<comment type="caution">
    <text evidence="15">The sequence shown here is derived from an EMBL/GenBank/DDBJ whole genome shotgun (WGS) entry which is preliminary data.</text>
</comment>
<evidence type="ECO:0000256" key="10">
    <source>
        <dbReference type="ARBA" id="ARBA00023237"/>
    </source>
</evidence>
<keyword evidence="6" id="KW-0408">Iron</keyword>
<protein>
    <submittedName>
        <fullName evidence="15">TonB-dependent receptor</fullName>
    </submittedName>
</protein>
<keyword evidence="5 11" id="KW-0812">Transmembrane</keyword>
<dbReference type="PANTHER" id="PTHR32552:SF81">
    <property type="entry name" value="TONB-DEPENDENT OUTER MEMBRANE RECEPTOR"/>
    <property type="match status" value="1"/>
</dbReference>
<dbReference type="PANTHER" id="PTHR32552">
    <property type="entry name" value="FERRICHROME IRON RECEPTOR-RELATED"/>
    <property type="match status" value="1"/>
</dbReference>